<dbReference type="Pfam" id="PF07716">
    <property type="entry name" value="bZIP_2"/>
    <property type="match status" value="1"/>
</dbReference>
<accession>A0A8S4A3Q4</accession>
<comment type="subcellular location">
    <subcellularLocation>
        <location evidence="1">Nucleus</location>
    </subcellularLocation>
</comment>
<dbReference type="Gene3D" id="1.20.5.170">
    <property type="match status" value="1"/>
</dbReference>
<comment type="caution">
    <text evidence="10">The sequence shown here is derived from an EMBL/GenBank/DDBJ whole genome shotgun (WGS) entry which is preliminary data.</text>
</comment>
<sequence length="268" mass="30188">MQTQPNILGSLTLKALLEDPNLKNPPSVGLSSEYLKVKTEDVSELPQFNYGSAFLGPNLWDRSLGNSDFNLEYMDLDEFLSENGIPISTDDTLKDLQAAKCDEPSLSKNESPSHFPCSPHPYLKSKPPSPSTNSLTSISCTSPSSPVIVDFQVTEQDLSLTSVSGEKSFDPRLRNFSEEELKPQPVIKKSKKMFVPEELKDDKYWARRNKNNFAARRSRDARRVKENQIALRAAFLEKENTCLREEVTKLQKENAQLRANVAKYEGTL</sequence>
<dbReference type="OrthoDB" id="6022300at2759"/>
<feature type="region of interest" description="Disordered" evidence="8">
    <location>
        <begin position="102"/>
        <end position="138"/>
    </location>
</feature>
<keyword evidence="11" id="KW-1185">Reference proteome</keyword>
<dbReference type="InterPro" id="IPR046347">
    <property type="entry name" value="bZIP_sf"/>
</dbReference>
<dbReference type="GO" id="GO:0005634">
    <property type="term" value="C:nucleus"/>
    <property type="evidence" value="ECO:0007669"/>
    <property type="project" value="UniProtKB-SubCell"/>
</dbReference>
<evidence type="ECO:0000256" key="4">
    <source>
        <dbReference type="ARBA" id="ARBA00023125"/>
    </source>
</evidence>
<dbReference type="InterPro" id="IPR004827">
    <property type="entry name" value="bZIP"/>
</dbReference>
<dbReference type="EMBL" id="CAJHNH020008531">
    <property type="protein sequence ID" value="CAG5136417.1"/>
    <property type="molecule type" value="Genomic_DNA"/>
</dbReference>
<keyword evidence="4" id="KW-0238">DNA-binding</keyword>
<dbReference type="PANTHER" id="PTHR11988:SF27">
    <property type="entry name" value="GH27708P"/>
    <property type="match status" value="1"/>
</dbReference>
<dbReference type="Proteomes" id="UP000678393">
    <property type="component" value="Unassembled WGS sequence"/>
</dbReference>
<keyword evidence="7" id="KW-0175">Coiled coil</keyword>
<protein>
    <recommendedName>
        <fullName evidence="9">BZIP domain-containing protein</fullName>
    </recommendedName>
</protein>
<dbReference type="PROSITE" id="PS50217">
    <property type="entry name" value="BZIP"/>
    <property type="match status" value="1"/>
</dbReference>
<evidence type="ECO:0000256" key="8">
    <source>
        <dbReference type="SAM" id="MobiDB-lite"/>
    </source>
</evidence>
<organism evidence="10 11">
    <name type="scientific">Candidula unifasciata</name>
    <dbReference type="NCBI Taxonomy" id="100452"/>
    <lineage>
        <taxon>Eukaryota</taxon>
        <taxon>Metazoa</taxon>
        <taxon>Spiralia</taxon>
        <taxon>Lophotrochozoa</taxon>
        <taxon>Mollusca</taxon>
        <taxon>Gastropoda</taxon>
        <taxon>Heterobranchia</taxon>
        <taxon>Euthyneura</taxon>
        <taxon>Panpulmonata</taxon>
        <taxon>Eupulmonata</taxon>
        <taxon>Stylommatophora</taxon>
        <taxon>Helicina</taxon>
        <taxon>Helicoidea</taxon>
        <taxon>Geomitridae</taxon>
        <taxon>Candidula</taxon>
    </lineage>
</organism>
<evidence type="ECO:0000313" key="11">
    <source>
        <dbReference type="Proteomes" id="UP000678393"/>
    </source>
</evidence>
<dbReference type="GO" id="GO:0000981">
    <property type="term" value="F:DNA-binding transcription factor activity, RNA polymerase II-specific"/>
    <property type="evidence" value="ECO:0007669"/>
    <property type="project" value="TreeGrafter"/>
</dbReference>
<dbReference type="SUPFAM" id="SSF57959">
    <property type="entry name" value="Leucine zipper domain"/>
    <property type="match status" value="1"/>
</dbReference>
<dbReference type="SMART" id="SM00338">
    <property type="entry name" value="BRLZ"/>
    <property type="match status" value="1"/>
</dbReference>
<dbReference type="AlphaFoldDB" id="A0A8S4A3Q4"/>
<evidence type="ECO:0000256" key="5">
    <source>
        <dbReference type="ARBA" id="ARBA00023163"/>
    </source>
</evidence>
<proteinExistence type="inferred from homology"/>
<evidence type="ECO:0000313" key="10">
    <source>
        <dbReference type="EMBL" id="CAG5136417.1"/>
    </source>
</evidence>
<dbReference type="PANTHER" id="PTHR11988">
    <property type="entry name" value="THYROTROPH EMBRYONIC FACTOR RELATED"/>
    <property type="match status" value="1"/>
</dbReference>
<keyword evidence="3" id="KW-0805">Transcription regulation</keyword>
<evidence type="ECO:0000256" key="7">
    <source>
        <dbReference type="SAM" id="Coils"/>
    </source>
</evidence>
<keyword evidence="5" id="KW-0804">Transcription</keyword>
<dbReference type="CDD" id="cd14695">
    <property type="entry name" value="bZIP_HLF"/>
    <property type="match status" value="1"/>
</dbReference>
<keyword evidence="6" id="KW-0539">Nucleus</keyword>
<feature type="coiled-coil region" evidence="7">
    <location>
        <begin position="233"/>
        <end position="267"/>
    </location>
</feature>
<gene>
    <name evidence="10" type="ORF">CUNI_LOCUS21975</name>
</gene>
<evidence type="ECO:0000259" key="9">
    <source>
        <dbReference type="PROSITE" id="PS50217"/>
    </source>
</evidence>
<reference evidence="10" key="1">
    <citation type="submission" date="2021-04" db="EMBL/GenBank/DDBJ databases">
        <authorList>
            <consortium name="Molecular Ecology Group"/>
        </authorList>
    </citation>
    <scope>NUCLEOTIDE SEQUENCE</scope>
</reference>
<name>A0A8S4A3Q4_9EUPU</name>
<comment type="similarity">
    <text evidence="2">Belongs to the bZIP family. PAR subfamily.</text>
</comment>
<dbReference type="FunFam" id="1.20.5.170:FF:000007">
    <property type="entry name" value="hepatic leukemia factor isoform X2"/>
    <property type="match status" value="1"/>
</dbReference>
<evidence type="ECO:0000256" key="3">
    <source>
        <dbReference type="ARBA" id="ARBA00023015"/>
    </source>
</evidence>
<evidence type="ECO:0000256" key="6">
    <source>
        <dbReference type="ARBA" id="ARBA00023242"/>
    </source>
</evidence>
<feature type="domain" description="BZIP" evidence="9">
    <location>
        <begin position="201"/>
        <end position="264"/>
    </location>
</feature>
<evidence type="ECO:0000256" key="2">
    <source>
        <dbReference type="ARBA" id="ARBA00009208"/>
    </source>
</evidence>
<dbReference type="InterPro" id="IPR040223">
    <property type="entry name" value="PAR_bZIP"/>
</dbReference>
<evidence type="ECO:0000256" key="1">
    <source>
        <dbReference type="ARBA" id="ARBA00004123"/>
    </source>
</evidence>
<dbReference type="GO" id="GO:0000978">
    <property type="term" value="F:RNA polymerase II cis-regulatory region sequence-specific DNA binding"/>
    <property type="evidence" value="ECO:0007669"/>
    <property type="project" value="TreeGrafter"/>
</dbReference>